<evidence type="ECO:0000256" key="3">
    <source>
        <dbReference type="ARBA" id="ARBA00023274"/>
    </source>
</evidence>
<evidence type="ECO:0000256" key="2">
    <source>
        <dbReference type="ARBA" id="ARBA00022980"/>
    </source>
</evidence>
<dbReference type="Pfam" id="PF22682">
    <property type="entry name" value="Ribosomal_uL24m-like"/>
    <property type="match status" value="1"/>
</dbReference>
<dbReference type="STRING" id="717646.M2MLN7"/>
<gene>
    <name evidence="4" type="ORF">BAUCODRAFT_68328</name>
</gene>
<proteinExistence type="inferred from homology"/>
<dbReference type="InterPro" id="IPR003256">
    <property type="entry name" value="Ribosomal_uL24"/>
</dbReference>
<dbReference type="SUPFAM" id="SSF50104">
    <property type="entry name" value="Translation proteins SH3-like domain"/>
    <property type="match status" value="1"/>
</dbReference>
<sequence>MRNRLVKVYGESIRQARINRQVDWDTGALAPRRDAGENATGYGALGIQNLNMAELPNKHQVKRSLIVEGDRVAVIRGREKGKIGSVTQYSKESNSVKIKGVNVVDVVVPEYLTREQNLSSDTVQPVSRNIPIEDVRLVYPLPDPETGIPRDVMIDRLIRIKNVGRVIPGTNTVIPWPEKLQEEDVDHPYDTLRINVEEQTFRPILLYHPMPETVLDELRGKYSKFRKRHDREYIEKLELEDAKVEKRRELMKGMRTPLQELAAMRQQQKQAELKKELTEEQLARIGAVIAAEQAKALGRVQGVPGAER</sequence>
<dbReference type="RefSeq" id="XP_007675426.1">
    <property type="nucleotide sequence ID" value="XM_007677236.1"/>
</dbReference>
<evidence type="ECO:0000313" key="5">
    <source>
        <dbReference type="Proteomes" id="UP000011761"/>
    </source>
</evidence>
<dbReference type="GO" id="GO:0005840">
    <property type="term" value="C:ribosome"/>
    <property type="evidence" value="ECO:0007669"/>
    <property type="project" value="UniProtKB-KW"/>
</dbReference>
<dbReference type="EMBL" id="KB445554">
    <property type="protein sequence ID" value="EMC97566.1"/>
    <property type="molecule type" value="Genomic_DNA"/>
</dbReference>
<keyword evidence="5" id="KW-1185">Reference proteome</keyword>
<evidence type="ECO:0000256" key="1">
    <source>
        <dbReference type="ARBA" id="ARBA00010618"/>
    </source>
</evidence>
<dbReference type="GeneID" id="19116430"/>
<dbReference type="OMA" id="TRHDPEY"/>
<evidence type="ECO:0000313" key="4">
    <source>
        <dbReference type="EMBL" id="EMC97566.1"/>
    </source>
</evidence>
<dbReference type="PROSITE" id="PS01108">
    <property type="entry name" value="RIBOSOMAL_L24"/>
    <property type="match status" value="1"/>
</dbReference>
<dbReference type="InterPro" id="IPR041988">
    <property type="entry name" value="Ribosomal_uL24_KOW"/>
</dbReference>
<organism evidence="4 5">
    <name type="scientific">Baudoinia panamericana (strain UAMH 10762)</name>
    <name type="common">Angels' share fungus</name>
    <name type="synonym">Baudoinia compniacensis (strain UAMH 10762)</name>
    <dbReference type="NCBI Taxonomy" id="717646"/>
    <lineage>
        <taxon>Eukaryota</taxon>
        <taxon>Fungi</taxon>
        <taxon>Dikarya</taxon>
        <taxon>Ascomycota</taxon>
        <taxon>Pezizomycotina</taxon>
        <taxon>Dothideomycetes</taxon>
        <taxon>Dothideomycetidae</taxon>
        <taxon>Mycosphaerellales</taxon>
        <taxon>Teratosphaeriaceae</taxon>
        <taxon>Baudoinia</taxon>
    </lineage>
</organism>
<dbReference type="Proteomes" id="UP000011761">
    <property type="component" value="Unassembled WGS sequence"/>
</dbReference>
<comment type="similarity">
    <text evidence="1">Belongs to the universal ribosomal protein uL24 family.</text>
</comment>
<dbReference type="CDD" id="cd06089">
    <property type="entry name" value="KOW_RPL26"/>
    <property type="match status" value="1"/>
</dbReference>
<dbReference type="InterPro" id="IPR014722">
    <property type="entry name" value="Rib_uL2_dom2"/>
</dbReference>
<dbReference type="InterPro" id="IPR005825">
    <property type="entry name" value="Ribosomal_uL24_CS"/>
</dbReference>
<name>M2MLN7_BAUPA</name>
<dbReference type="HOGENOM" id="CLU_041333_0_0_1"/>
<dbReference type="AlphaFoldDB" id="M2MLN7"/>
<dbReference type="InterPro" id="IPR008991">
    <property type="entry name" value="Translation_prot_SH3-like_sf"/>
</dbReference>
<dbReference type="Gene3D" id="2.30.30.30">
    <property type="match status" value="1"/>
</dbReference>
<dbReference type="GO" id="GO:0003723">
    <property type="term" value="F:RNA binding"/>
    <property type="evidence" value="ECO:0007669"/>
    <property type="project" value="InterPro"/>
</dbReference>
<accession>M2MLN7</accession>
<keyword evidence="2" id="KW-0689">Ribosomal protein</keyword>
<reference evidence="4 5" key="1">
    <citation type="journal article" date="2012" name="PLoS Pathog.">
        <title>Diverse lifestyles and strategies of plant pathogenesis encoded in the genomes of eighteen Dothideomycetes fungi.</title>
        <authorList>
            <person name="Ohm R.A."/>
            <person name="Feau N."/>
            <person name="Henrissat B."/>
            <person name="Schoch C.L."/>
            <person name="Horwitz B.A."/>
            <person name="Barry K.W."/>
            <person name="Condon B.J."/>
            <person name="Copeland A.C."/>
            <person name="Dhillon B."/>
            <person name="Glaser F."/>
            <person name="Hesse C.N."/>
            <person name="Kosti I."/>
            <person name="LaButti K."/>
            <person name="Lindquist E.A."/>
            <person name="Lucas S."/>
            <person name="Salamov A.A."/>
            <person name="Bradshaw R.E."/>
            <person name="Ciuffetti L."/>
            <person name="Hamelin R.C."/>
            <person name="Kema G.H.J."/>
            <person name="Lawrence C."/>
            <person name="Scott J.A."/>
            <person name="Spatafora J.W."/>
            <person name="Turgeon B.G."/>
            <person name="de Wit P.J.G.M."/>
            <person name="Zhong S."/>
            <person name="Goodwin S.B."/>
            <person name="Grigoriev I.V."/>
        </authorList>
    </citation>
    <scope>NUCLEOTIDE SEQUENCE [LARGE SCALE GENOMIC DNA]</scope>
    <source>
        <strain evidence="4 5">UAMH 10762</strain>
    </source>
</reference>
<dbReference type="KEGG" id="bcom:BAUCODRAFT_68328"/>
<dbReference type="GO" id="GO:1990904">
    <property type="term" value="C:ribonucleoprotein complex"/>
    <property type="evidence" value="ECO:0007669"/>
    <property type="project" value="UniProtKB-KW"/>
</dbReference>
<keyword evidence="3" id="KW-0687">Ribonucleoprotein</keyword>
<dbReference type="PANTHER" id="PTHR12903">
    <property type="entry name" value="MITOCHONDRIAL RIBOSOMAL PROTEIN L24"/>
    <property type="match status" value="1"/>
</dbReference>
<evidence type="ECO:0008006" key="6">
    <source>
        <dbReference type="Google" id="ProtNLM"/>
    </source>
</evidence>
<protein>
    <recommendedName>
        <fullName evidence="6">KOW domain-containing protein</fullName>
    </recommendedName>
</protein>
<dbReference type="eggNOG" id="ENOG502QUDZ">
    <property type="taxonomic scope" value="Eukaryota"/>
</dbReference>
<dbReference type="GO" id="GO:0003735">
    <property type="term" value="F:structural constituent of ribosome"/>
    <property type="evidence" value="ECO:0007669"/>
    <property type="project" value="InterPro"/>
</dbReference>
<dbReference type="OrthoDB" id="359154at2759"/>
<dbReference type="GO" id="GO:0006412">
    <property type="term" value="P:translation"/>
    <property type="evidence" value="ECO:0007669"/>
    <property type="project" value="InterPro"/>
</dbReference>